<dbReference type="EMBL" id="JAMKFB020000023">
    <property type="protein sequence ID" value="KAL0158467.1"/>
    <property type="molecule type" value="Genomic_DNA"/>
</dbReference>
<dbReference type="Proteomes" id="UP001529510">
    <property type="component" value="Unassembled WGS sequence"/>
</dbReference>
<keyword evidence="2" id="KW-0518">Myosin</keyword>
<organism evidence="5 6">
    <name type="scientific">Cirrhinus mrigala</name>
    <name type="common">Mrigala</name>
    <dbReference type="NCBI Taxonomy" id="683832"/>
    <lineage>
        <taxon>Eukaryota</taxon>
        <taxon>Metazoa</taxon>
        <taxon>Chordata</taxon>
        <taxon>Craniata</taxon>
        <taxon>Vertebrata</taxon>
        <taxon>Euteleostomi</taxon>
        <taxon>Actinopterygii</taxon>
        <taxon>Neopterygii</taxon>
        <taxon>Teleostei</taxon>
        <taxon>Ostariophysi</taxon>
        <taxon>Cypriniformes</taxon>
        <taxon>Cyprinidae</taxon>
        <taxon>Labeoninae</taxon>
        <taxon>Labeonini</taxon>
        <taxon>Cirrhinus</taxon>
    </lineage>
</organism>
<dbReference type="GO" id="GO:0016459">
    <property type="term" value="C:myosin complex"/>
    <property type="evidence" value="ECO:0007669"/>
    <property type="project" value="UniProtKB-KW"/>
</dbReference>
<protein>
    <recommendedName>
        <fullName evidence="7">Vimentin</fullName>
    </recommendedName>
</protein>
<feature type="coiled-coil region" evidence="4">
    <location>
        <begin position="6"/>
        <end position="61"/>
    </location>
</feature>
<reference evidence="5 6" key="1">
    <citation type="submission" date="2024-05" db="EMBL/GenBank/DDBJ databases">
        <title>Genome sequencing and assembly of Indian major carp, Cirrhinus mrigala (Hamilton, 1822).</title>
        <authorList>
            <person name="Mohindra V."/>
            <person name="Chowdhury L.M."/>
            <person name="Lal K."/>
            <person name="Jena J.K."/>
        </authorList>
    </citation>
    <scope>NUCLEOTIDE SEQUENCE [LARGE SCALE GENOMIC DNA]</scope>
    <source>
        <strain evidence="5">CM1030</strain>
        <tissue evidence="5">Blood</tissue>
    </source>
</reference>
<name>A0ABD0NA46_CIRMR</name>
<evidence type="ECO:0000256" key="3">
    <source>
        <dbReference type="ARBA" id="ARBA00023175"/>
    </source>
</evidence>
<evidence type="ECO:0000256" key="2">
    <source>
        <dbReference type="ARBA" id="ARBA00023123"/>
    </source>
</evidence>
<dbReference type="Gene3D" id="1.20.5.370">
    <property type="match status" value="1"/>
</dbReference>
<dbReference type="AlphaFoldDB" id="A0ABD0NA46"/>
<evidence type="ECO:0000313" key="6">
    <source>
        <dbReference type="Proteomes" id="UP001529510"/>
    </source>
</evidence>
<gene>
    <name evidence="5" type="ORF">M9458_046543</name>
</gene>
<evidence type="ECO:0000313" key="5">
    <source>
        <dbReference type="EMBL" id="KAL0158467.1"/>
    </source>
</evidence>
<feature type="non-terminal residue" evidence="5">
    <location>
        <position position="1"/>
    </location>
</feature>
<accession>A0ABD0NA46</accession>
<feature type="non-terminal residue" evidence="5">
    <location>
        <position position="68"/>
    </location>
</feature>
<comment type="caution">
    <text evidence="5">The sequence shown here is derived from an EMBL/GenBank/DDBJ whole genome shotgun (WGS) entry which is preliminary data.</text>
</comment>
<dbReference type="InterPro" id="IPR014751">
    <property type="entry name" value="XRCC4-like_C"/>
</dbReference>
<keyword evidence="6" id="KW-1185">Reference proteome</keyword>
<dbReference type="FunFam" id="1.20.5.370:FF:000001">
    <property type="entry name" value="Myosin heavy chain"/>
    <property type="match status" value="1"/>
</dbReference>
<proteinExistence type="predicted"/>
<evidence type="ECO:0000256" key="4">
    <source>
        <dbReference type="SAM" id="Coils"/>
    </source>
</evidence>
<evidence type="ECO:0008006" key="7">
    <source>
        <dbReference type="Google" id="ProtNLM"/>
    </source>
</evidence>
<sequence>DLQLELDESIHQCDDLKEQVTVTERRNTLLAAELEELRGVVEQTDRMRKIAEQELMESSERVNLLHAQ</sequence>
<evidence type="ECO:0000256" key="1">
    <source>
        <dbReference type="ARBA" id="ARBA00023054"/>
    </source>
</evidence>
<keyword evidence="3" id="KW-0505">Motor protein</keyword>
<keyword evidence="1 4" id="KW-0175">Coiled coil</keyword>